<dbReference type="GO" id="GO:0005829">
    <property type="term" value="C:cytosol"/>
    <property type="evidence" value="ECO:0007669"/>
    <property type="project" value="TreeGrafter"/>
</dbReference>
<dbReference type="InParanoid" id="H0ELS4"/>
<keyword evidence="2 5" id="KW-0378">Hydrolase</keyword>
<organism evidence="9 10">
    <name type="scientific">Glarea lozoyensis (strain ATCC 74030 / MF5533)</name>
    <dbReference type="NCBI Taxonomy" id="1104152"/>
    <lineage>
        <taxon>Eukaryota</taxon>
        <taxon>Fungi</taxon>
        <taxon>Dikarya</taxon>
        <taxon>Ascomycota</taxon>
        <taxon>Pezizomycotina</taxon>
        <taxon>Leotiomycetes</taxon>
        <taxon>Helotiales</taxon>
        <taxon>Helotiaceae</taxon>
        <taxon>Glarea</taxon>
    </lineage>
</organism>
<evidence type="ECO:0000256" key="3">
    <source>
        <dbReference type="ARBA" id="ARBA00022963"/>
    </source>
</evidence>
<dbReference type="GO" id="GO:0004623">
    <property type="term" value="F:phospholipase A2 activity"/>
    <property type="evidence" value="ECO:0007669"/>
    <property type="project" value="TreeGrafter"/>
</dbReference>
<evidence type="ECO:0000256" key="4">
    <source>
        <dbReference type="ARBA" id="ARBA00023098"/>
    </source>
</evidence>
<dbReference type="Pfam" id="PF01735">
    <property type="entry name" value="PLA2_B"/>
    <property type="match status" value="1"/>
</dbReference>
<evidence type="ECO:0000259" key="8">
    <source>
        <dbReference type="PROSITE" id="PS51210"/>
    </source>
</evidence>
<dbReference type="InterPro" id="IPR002642">
    <property type="entry name" value="LysoPLipase_cat_dom"/>
</dbReference>
<sequence length="684" mass="76038">MSKINSTLIGATSLIIGDAVLPEWAKLLPENISKLQRELSMAPGSLADDIWKEAHDPYINPEIEYSASVRVSSELCDEEKDFLQKRKKVTTMALARYLGIPTEEVHPDDVPTIAMVGSGGGLRALVAGTGSLLASAEDGLFDCVTYTAGVSGSCWLQSLFHSSIGGRRLDKMVDHLKARIGVHIAYPPAALGSLNQAPTNKFLLSGFVEKLKGDPNAEFGLVDIYGLLLAARLLVPKGEIGVDDKDLKISNQRDFIKHGEHPMPIYTAIRHEIPIDEESSELEKVTQTPSEETKERARREAYFQWMEITPYEFFCEEFNAGIPTWSLGRKFDGGKDVPADETGAYLPEIRLPLLLGIFGSAFCATLSHYYREIKPLVKGMTGFGGIDEMIEGRNDDLSKVHPIDPATIPNFVYGMEGHLPDTTPEHIYKDTHLQLMDAGMSNNLPIYPLLRPGRDVDILIAFDASADIKTENWLSVADGYARQRGIKGWPLGVGWPKESVSPESAVKELDDAENSTQAESEAKINEAKEEQIKDATESKEPTDLGYCTVWVGTTQERSASTDDVPSKAVQEDWELMKPDAGIAVVYFPYMANPKVEGVDPVTSEYMSTWNFIYTPEDIDKVIALARANYEEGREQTRRCVRAVYERKKKRRLEVENAAREARWRRKVRLGIVGKKGEGDHFHLT</sequence>
<dbReference type="PANTHER" id="PTHR10728">
    <property type="entry name" value="CYTOSOLIC PHOSPHOLIPASE A2"/>
    <property type="match status" value="1"/>
</dbReference>
<comment type="similarity">
    <text evidence="1 6">Belongs to the lysophospholipase family.</text>
</comment>
<evidence type="ECO:0000256" key="1">
    <source>
        <dbReference type="ARBA" id="ARBA00008780"/>
    </source>
</evidence>
<comment type="catalytic activity">
    <reaction evidence="6">
        <text>a 1-acyl-sn-glycero-3-phosphocholine + H2O = sn-glycerol 3-phosphocholine + a fatty acid + H(+)</text>
        <dbReference type="Rhea" id="RHEA:15177"/>
        <dbReference type="ChEBI" id="CHEBI:15377"/>
        <dbReference type="ChEBI" id="CHEBI:15378"/>
        <dbReference type="ChEBI" id="CHEBI:16870"/>
        <dbReference type="ChEBI" id="CHEBI:28868"/>
        <dbReference type="ChEBI" id="CHEBI:58168"/>
        <dbReference type="EC" id="3.1.1.5"/>
    </reaction>
</comment>
<dbReference type="Gene3D" id="3.40.1090.10">
    <property type="entry name" value="Cytosolic phospholipase A2 catalytic domain"/>
    <property type="match status" value="1"/>
</dbReference>
<dbReference type="PANTHER" id="PTHR10728:SF40">
    <property type="entry name" value="PATATIN FAMILY PROTEIN"/>
    <property type="match status" value="1"/>
</dbReference>
<comment type="caution">
    <text evidence="9">The sequence shown here is derived from an EMBL/GenBank/DDBJ whole genome shotgun (WGS) entry which is preliminary data.</text>
</comment>
<dbReference type="Proteomes" id="UP000005446">
    <property type="component" value="Unassembled WGS sequence"/>
</dbReference>
<dbReference type="CDD" id="cd00147">
    <property type="entry name" value="cPLA2_like"/>
    <property type="match status" value="1"/>
</dbReference>
<dbReference type="GO" id="GO:0004622">
    <property type="term" value="F:phosphatidylcholine lysophospholipase activity"/>
    <property type="evidence" value="ECO:0007669"/>
    <property type="project" value="UniProtKB-EC"/>
</dbReference>
<dbReference type="EC" id="3.1.1.5" evidence="6"/>
<feature type="compositionally biased region" description="Basic and acidic residues" evidence="7">
    <location>
        <begin position="520"/>
        <end position="539"/>
    </location>
</feature>
<proteinExistence type="inferred from homology"/>
<dbReference type="SMART" id="SM00022">
    <property type="entry name" value="PLAc"/>
    <property type="match status" value="1"/>
</dbReference>
<evidence type="ECO:0000256" key="5">
    <source>
        <dbReference type="PROSITE-ProRule" id="PRU00555"/>
    </source>
</evidence>
<name>H0ELS4_GLAL7</name>
<accession>H0ELS4</accession>
<evidence type="ECO:0000256" key="6">
    <source>
        <dbReference type="RuleBase" id="RU362103"/>
    </source>
</evidence>
<evidence type="ECO:0000256" key="2">
    <source>
        <dbReference type="ARBA" id="ARBA00022801"/>
    </source>
</evidence>
<keyword evidence="4 5" id="KW-0443">Lipid metabolism</keyword>
<gene>
    <name evidence="9" type="ORF">M7I_3544</name>
</gene>
<dbReference type="GO" id="GO:0046475">
    <property type="term" value="P:glycerophospholipid catabolic process"/>
    <property type="evidence" value="ECO:0007669"/>
    <property type="project" value="TreeGrafter"/>
</dbReference>
<dbReference type="EMBL" id="AGUE01000080">
    <property type="protein sequence ID" value="EHL00461.1"/>
    <property type="molecule type" value="Genomic_DNA"/>
</dbReference>
<evidence type="ECO:0000313" key="10">
    <source>
        <dbReference type="Proteomes" id="UP000005446"/>
    </source>
</evidence>
<protein>
    <recommendedName>
        <fullName evidence="6">Lysophospholipase</fullName>
        <ecNumber evidence="6">3.1.1.5</ecNumber>
    </recommendedName>
</protein>
<dbReference type="PROSITE" id="PS51210">
    <property type="entry name" value="PLA2C"/>
    <property type="match status" value="1"/>
</dbReference>
<keyword evidence="3 5" id="KW-0442">Lipid degradation</keyword>
<evidence type="ECO:0000313" key="9">
    <source>
        <dbReference type="EMBL" id="EHL00461.1"/>
    </source>
</evidence>
<dbReference type="OrthoDB" id="6121437at2759"/>
<dbReference type="InterPro" id="IPR016035">
    <property type="entry name" value="Acyl_Trfase/lysoPLipase"/>
</dbReference>
<feature type="region of interest" description="Disordered" evidence="7">
    <location>
        <begin position="502"/>
        <end position="539"/>
    </location>
</feature>
<reference evidence="9 10" key="1">
    <citation type="journal article" date="2012" name="Eukaryot. Cell">
        <title>Genome sequence of the fungus Glarea lozoyensis: the first genome sequence of a species from the Helotiaceae family.</title>
        <authorList>
            <person name="Youssar L."/>
            <person name="Gruening B.A."/>
            <person name="Erxleben A."/>
            <person name="Guenther S."/>
            <person name="Huettel W."/>
        </authorList>
    </citation>
    <scope>NUCLEOTIDE SEQUENCE [LARGE SCALE GENOMIC DNA]</scope>
    <source>
        <strain evidence="10">ATCC 74030 / MF5533</strain>
    </source>
</reference>
<dbReference type="SUPFAM" id="SSF52151">
    <property type="entry name" value="FabD/lysophospholipase-like"/>
    <property type="match status" value="1"/>
</dbReference>
<feature type="domain" description="PLA2c" evidence="8">
    <location>
        <begin position="61"/>
        <end position="673"/>
    </location>
</feature>
<dbReference type="HOGENOM" id="CLU_013227_1_0_1"/>
<dbReference type="AlphaFoldDB" id="H0ELS4"/>
<evidence type="ECO:0000256" key="7">
    <source>
        <dbReference type="SAM" id="MobiDB-lite"/>
    </source>
</evidence>
<keyword evidence="10" id="KW-1185">Reference proteome</keyword>